<dbReference type="OrthoDB" id="9809338at2"/>
<keyword evidence="2" id="KW-0238">DNA-binding</keyword>
<dbReference type="Pfam" id="PF02311">
    <property type="entry name" value="AraC_binding"/>
    <property type="match status" value="1"/>
</dbReference>
<evidence type="ECO:0000313" key="7">
    <source>
        <dbReference type="Proteomes" id="UP000298781"/>
    </source>
</evidence>
<sequence length="252" mass="27884">MCADFTTHSYAPHVHEAFVVAVTETGGAEIKSRGQVGQAHASRLFAFNPGEPHSGWMGASHSWRYRGFYLPQPAIRAVAEGLGIDRIPYFLRNDFTDADLVAGFLQLHRRLQSADDTLAEREALLAAFGMLFDRHGDGGERPAAPPGDRALFERLRKIMAERQAEALTLDGLGREFGLTEFQLIGLFNRVIGITPYAYLTQLRLNTACRLLKRHHPIAEAALAAGFYDQSALTKHFKRCYGITPLQFAKAAA</sequence>
<dbReference type="EMBL" id="CP039690">
    <property type="protein sequence ID" value="QCI69156.1"/>
    <property type="molecule type" value="Genomic_DNA"/>
</dbReference>
<dbReference type="InterPro" id="IPR003313">
    <property type="entry name" value="AraC-bd"/>
</dbReference>
<dbReference type="Gene3D" id="1.10.10.60">
    <property type="entry name" value="Homeodomain-like"/>
    <property type="match status" value="1"/>
</dbReference>
<evidence type="ECO:0000256" key="4">
    <source>
        <dbReference type="ARBA" id="ARBA00023163"/>
    </source>
</evidence>
<dbReference type="InterPro" id="IPR018060">
    <property type="entry name" value="HTH_AraC"/>
</dbReference>
<organism evidence="6 7">
    <name type="scientific">Phreatobacter stygius</name>
    <dbReference type="NCBI Taxonomy" id="1940610"/>
    <lineage>
        <taxon>Bacteria</taxon>
        <taxon>Pseudomonadati</taxon>
        <taxon>Pseudomonadota</taxon>
        <taxon>Alphaproteobacteria</taxon>
        <taxon>Hyphomicrobiales</taxon>
        <taxon>Phreatobacteraceae</taxon>
        <taxon>Phreatobacter</taxon>
    </lineage>
</organism>
<dbReference type="SMART" id="SM00342">
    <property type="entry name" value="HTH_ARAC"/>
    <property type="match status" value="1"/>
</dbReference>
<keyword evidence="7" id="KW-1185">Reference proteome</keyword>
<dbReference type="PROSITE" id="PS01124">
    <property type="entry name" value="HTH_ARAC_FAMILY_2"/>
    <property type="match status" value="1"/>
</dbReference>
<evidence type="ECO:0000259" key="5">
    <source>
        <dbReference type="PROSITE" id="PS01124"/>
    </source>
</evidence>
<dbReference type="InterPro" id="IPR037923">
    <property type="entry name" value="HTH-like"/>
</dbReference>
<keyword evidence="4" id="KW-0804">Transcription</keyword>
<dbReference type="SUPFAM" id="SSF46689">
    <property type="entry name" value="Homeodomain-like"/>
    <property type="match status" value="2"/>
</dbReference>
<evidence type="ECO:0000313" key="6">
    <source>
        <dbReference type="EMBL" id="QCI69156.1"/>
    </source>
</evidence>
<gene>
    <name evidence="6" type="ORF">E8M01_10910</name>
</gene>
<dbReference type="GO" id="GO:0043565">
    <property type="term" value="F:sequence-specific DNA binding"/>
    <property type="evidence" value="ECO:0007669"/>
    <property type="project" value="InterPro"/>
</dbReference>
<dbReference type="Proteomes" id="UP000298781">
    <property type="component" value="Chromosome"/>
</dbReference>
<evidence type="ECO:0000256" key="2">
    <source>
        <dbReference type="ARBA" id="ARBA00023125"/>
    </source>
</evidence>
<keyword evidence="3" id="KW-0010">Activator</keyword>
<dbReference type="InterPro" id="IPR009057">
    <property type="entry name" value="Homeodomain-like_sf"/>
</dbReference>
<dbReference type="PANTHER" id="PTHR46796">
    <property type="entry name" value="HTH-TYPE TRANSCRIPTIONAL ACTIVATOR RHAS-RELATED"/>
    <property type="match status" value="1"/>
</dbReference>
<dbReference type="InterPro" id="IPR018062">
    <property type="entry name" value="HTH_AraC-typ_CS"/>
</dbReference>
<reference evidence="6 7" key="1">
    <citation type="submission" date="2019-04" db="EMBL/GenBank/DDBJ databases">
        <title>Phreatobacter aquaticus sp. nov.</title>
        <authorList>
            <person name="Choi A."/>
        </authorList>
    </citation>
    <scope>NUCLEOTIDE SEQUENCE [LARGE SCALE GENOMIC DNA]</scope>
    <source>
        <strain evidence="6 7">KCTC 52518</strain>
    </source>
</reference>
<dbReference type="Pfam" id="PF12833">
    <property type="entry name" value="HTH_18"/>
    <property type="match status" value="1"/>
</dbReference>
<proteinExistence type="predicted"/>
<dbReference type="GO" id="GO:0003700">
    <property type="term" value="F:DNA-binding transcription factor activity"/>
    <property type="evidence" value="ECO:0007669"/>
    <property type="project" value="InterPro"/>
</dbReference>
<dbReference type="PANTHER" id="PTHR46796:SF2">
    <property type="entry name" value="TRANSCRIPTIONAL REGULATORY PROTEIN"/>
    <property type="match status" value="1"/>
</dbReference>
<evidence type="ECO:0000256" key="3">
    <source>
        <dbReference type="ARBA" id="ARBA00023159"/>
    </source>
</evidence>
<protein>
    <submittedName>
        <fullName evidence="6">AraC family transcriptional regulator</fullName>
    </submittedName>
</protein>
<dbReference type="InterPro" id="IPR050204">
    <property type="entry name" value="AraC_XylS_family_regulators"/>
</dbReference>
<evidence type="ECO:0000256" key="1">
    <source>
        <dbReference type="ARBA" id="ARBA00023015"/>
    </source>
</evidence>
<accession>A0A4D7BJG2</accession>
<dbReference type="KEGG" id="pstg:E8M01_10910"/>
<dbReference type="PROSITE" id="PS00041">
    <property type="entry name" value="HTH_ARAC_FAMILY_1"/>
    <property type="match status" value="1"/>
</dbReference>
<dbReference type="SUPFAM" id="SSF51215">
    <property type="entry name" value="Regulatory protein AraC"/>
    <property type="match status" value="1"/>
</dbReference>
<name>A0A4D7BJG2_9HYPH</name>
<feature type="domain" description="HTH araC/xylS-type" evidence="5">
    <location>
        <begin position="153"/>
        <end position="250"/>
    </location>
</feature>
<keyword evidence="1" id="KW-0805">Transcription regulation</keyword>
<dbReference type="AlphaFoldDB" id="A0A4D7BJG2"/>